<accession>A0ABN9TG86</accession>
<dbReference type="Gene3D" id="2.30.29.30">
    <property type="entry name" value="Pleckstrin-homology domain (PH domain)/Phosphotyrosine-binding domain (PTB)"/>
    <property type="match status" value="1"/>
</dbReference>
<name>A0ABN9TG86_9DINO</name>
<dbReference type="EMBL" id="CAUYUJ010014693">
    <property type="protein sequence ID" value="CAK0844775.1"/>
    <property type="molecule type" value="Genomic_DNA"/>
</dbReference>
<sequence>MWNFSEHGGHTDAQRLIRMRFGMFRLGWTEDYVEKVGYDAGTGVPCRQDFFDVGVFATGRDVKEVLGPGPYKCKRLGVGDAGVGRHGEAPARLKLVSTVTSGHAPSDITCPLERPCVARSCSPSCKNLCVPVVHDSEMNHGCPTTPPSVHAWFREDQLPFTQPVAIARKTELMCWGPEHLACWPDHFRPNPPPPALGFADIVDLPHSVVKFSLPTDVINSLLATVYKSGLLSSKVFDLGGPVPNVSALCSITKSFLCPSASMSGDTPVKLTVRQTMPASVTVSDTGLRMSLALELIIHGWDRAARGIPLEAAIPPNKMCTIKEGFMTVTRKYHPVNQQQTKFRWFELTGRTLSMYTAHGRAKKKSFHLTDWNIEKDQEMSKCIKLKRFAYKTRKLCTVSDVSREEWYAAMAHAVTSPISCQYPELDKQAARIKFGVDLDAGVDVAKERYLCLRPNKAKVKLTHVGTLHTGSSWSSKAVTAVTALGVRGLLSTVLKYFGLLNPMQVWNLMSLGKDMGLAHSRIEIGQNRIYIEGEVTKDAKAAEIEDAGFNNAADNPCAASGDEDDGGTNPLMRQ</sequence>
<dbReference type="InterPro" id="IPR001849">
    <property type="entry name" value="PH_domain"/>
</dbReference>
<keyword evidence="4" id="KW-1185">Reference proteome</keyword>
<evidence type="ECO:0000313" key="4">
    <source>
        <dbReference type="Proteomes" id="UP001189429"/>
    </source>
</evidence>
<comment type="caution">
    <text evidence="3">The sequence shown here is derived from an EMBL/GenBank/DDBJ whole genome shotgun (WGS) entry which is preliminary data.</text>
</comment>
<protein>
    <recommendedName>
        <fullName evidence="2">PH domain-containing protein</fullName>
    </recommendedName>
</protein>
<dbReference type="Proteomes" id="UP001189429">
    <property type="component" value="Unassembled WGS sequence"/>
</dbReference>
<gene>
    <name evidence="3" type="ORF">PCOR1329_LOCUS38797</name>
</gene>
<dbReference type="PROSITE" id="PS50003">
    <property type="entry name" value="PH_DOMAIN"/>
    <property type="match status" value="1"/>
</dbReference>
<feature type="domain" description="PH" evidence="2">
    <location>
        <begin position="319"/>
        <end position="415"/>
    </location>
</feature>
<feature type="region of interest" description="Disordered" evidence="1">
    <location>
        <begin position="550"/>
        <end position="574"/>
    </location>
</feature>
<proteinExistence type="predicted"/>
<dbReference type="InterPro" id="IPR011993">
    <property type="entry name" value="PH-like_dom_sf"/>
</dbReference>
<reference evidence="3" key="1">
    <citation type="submission" date="2023-10" db="EMBL/GenBank/DDBJ databases">
        <authorList>
            <person name="Chen Y."/>
            <person name="Shah S."/>
            <person name="Dougan E. K."/>
            <person name="Thang M."/>
            <person name="Chan C."/>
        </authorList>
    </citation>
    <scope>NUCLEOTIDE SEQUENCE [LARGE SCALE GENOMIC DNA]</scope>
</reference>
<evidence type="ECO:0000256" key="1">
    <source>
        <dbReference type="SAM" id="MobiDB-lite"/>
    </source>
</evidence>
<dbReference type="SUPFAM" id="SSF50729">
    <property type="entry name" value="PH domain-like"/>
    <property type="match status" value="1"/>
</dbReference>
<organism evidence="3 4">
    <name type="scientific">Prorocentrum cordatum</name>
    <dbReference type="NCBI Taxonomy" id="2364126"/>
    <lineage>
        <taxon>Eukaryota</taxon>
        <taxon>Sar</taxon>
        <taxon>Alveolata</taxon>
        <taxon>Dinophyceae</taxon>
        <taxon>Prorocentrales</taxon>
        <taxon>Prorocentraceae</taxon>
        <taxon>Prorocentrum</taxon>
    </lineage>
</organism>
<evidence type="ECO:0000259" key="2">
    <source>
        <dbReference type="PROSITE" id="PS50003"/>
    </source>
</evidence>
<dbReference type="Pfam" id="PF00169">
    <property type="entry name" value="PH"/>
    <property type="match status" value="1"/>
</dbReference>
<dbReference type="SMART" id="SM00233">
    <property type="entry name" value="PH"/>
    <property type="match status" value="1"/>
</dbReference>
<evidence type="ECO:0000313" key="3">
    <source>
        <dbReference type="EMBL" id="CAK0844775.1"/>
    </source>
</evidence>